<organism evidence="4 5">
    <name type="scientific">Crystallibacter crystallopoietes</name>
    <dbReference type="NCBI Taxonomy" id="37928"/>
    <lineage>
        <taxon>Bacteria</taxon>
        <taxon>Bacillati</taxon>
        <taxon>Actinomycetota</taxon>
        <taxon>Actinomycetes</taxon>
        <taxon>Micrococcales</taxon>
        <taxon>Micrococcaceae</taxon>
        <taxon>Crystallibacter</taxon>
    </lineage>
</organism>
<dbReference type="NCBIfam" id="TIGR00369">
    <property type="entry name" value="unchar_dom_1"/>
    <property type="match status" value="1"/>
</dbReference>
<dbReference type="PANTHER" id="PTHR43240">
    <property type="entry name" value="1,4-DIHYDROXY-2-NAPHTHOYL-COA THIOESTERASE 1"/>
    <property type="match status" value="1"/>
</dbReference>
<feature type="domain" description="Thioesterase" evidence="3">
    <location>
        <begin position="72"/>
        <end position="146"/>
    </location>
</feature>
<dbReference type="CDD" id="cd03443">
    <property type="entry name" value="PaaI_thioesterase"/>
    <property type="match status" value="1"/>
</dbReference>
<dbReference type="Gene3D" id="3.10.129.10">
    <property type="entry name" value="Hotdog Thioesterase"/>
    <property type="match status" value="1"/>
</dbReference>
<dbReference type="AlphaFoldDB" id="A0A1H1GRF6"/>
<dbReference type="InterPro" id="IPR029069">
    <property type="entry name" value="HotDog_dom_sf"/>
</dbReference>
<accession>A0A1H1GRF6</accession>
<evidence type="ECO:0000256" key="1">
    <source>
        <dbReference type="ARBA" id="ARBA00008324"/>
    </source>
</evidence>
<dbReference type="SUPFAM" id="SSF54637">
    <property type="entry name" value="Thioesterase/thiol ester dehydrase-isomerase"/>
    <property type="match status" value="1"/>
</dbReference>
<sequence>MSDNFTPAAVPGAAPDLTDELVSAGVPVELRPWLRHMGVGALVVKMGIVFSHMSAERMVATMPVEGNTQVAGILHGGAHTVMAETLGSFAAAIHAGPDRHALGIEVSATHHRAAAAGLVTGTATAIHLGRTLTVHEVVMTDGQGRRLSTARITNMIRDNA</sequence>
<dbReference type="GO" id="GO:0061522">
    <property type="term" value="F:1,4-dihydroxy-2-naphthoyl-CoA thioesterase activity"/>
    <property type="evidence" value="ECO:0007669"/>
    <property type="project" value="TreeGrafter"/>
</dbReference>
<comment type="similarity">
    <text evidence="1">Belongs to the thioesterase PaaI family.</text>
</comment>
<gene>
    <name evidence="4" type="ORF">SAMN04489742_4261</name>
</gene>
<dbReference type="InterPro" id="IPR003736">
    <property type="entry name" value="PAAI_dom"/>
</dbReference>
<keyword evidence="2" id="KW-0378">Hydrolase</keyword>
<keyword evidence="5" id="KW-1185">Reference proteome</keyword>
<dbReference type="GO" id="GO:0005829">
    <property type="term" value="C:cytosol"/>
    <property type="evidence" value="ECO:0007669"/>
    <property type="project" value="TreeGrafter"/>
</dbReference>
<evidence type="ECO:0000313" key="4">
    <source>
        <dbReference type="EMBL" id="SDR15774.1"/>
    </source>
</evidence>
<dbReference type="PANTHER" id="PTHR43240:SF5">
    <property type="entry name" value="1,4-DIHYDROXY-2-NAPHTHOYL-COA THIOESTERASE 1"/>
    <property type="match status" value="1"/>
</dbReference>
<evidence type="ECO:0000256" key="2">
    <source>
        <dbReference type="ARBA" id="ARBA00022801"/>
    </source>
</evidence>
<name>A0A1H1GRF6_9MICC</name>
<evidence type="ECO:0000259" key="3">
    <source>
        <dbReference type="Pfam" id="PF03061"/>
    </source>
</evidence>
<proteinExistence type="inferred from homology"/>
<dbReference type="KEGG" id="acry:AC20117_18070"/>
<dbReference type="EMBL" id="FNKH01000002">
    <property type="protein sequence ID" value="SDR15774.1"/>
    <property type="molecule type" value="Genomic_DNA"/>
</dbReference>
<dbReference type="InterPro" id="IPR006683">
    <property type="entry name" value="Thioestr_dom"/>
</dbReference>
<dbReference type="STRING" id="37928.SAMN04489742_4261"/>
<reference evidence="4 5" key="1">
    <citation type="submission" date="2016-10" db="EMBL/GenBank/DDBJ databases">
        <authorList>
            <person name="de Groot N.N."/>
        </authorList>
    </citation>
    <scope>NUCLEOTIDE SEQUENCE [LARGE SCALE GENOMIC DNA]</scope>
    <source>
        <strain evidence="4 5">DSM 20117</strain>
    </source>
</reference>
<dbReference type="Proteomes" id="UP000181917">
    <property type="component" value="Unassembled WGS sequence"/>
</dbReference>
<dbReference type="Pfam" id="PF03061">
    <property type="entry name" value="4HBT"/>
    <property type="match status" value="1"/>
</dbReference>
<protein>
    <submittedName>
        <fullName evidence="4">Uncharacterized domain 1-containing protein</fullName>
    </submittedName>
</protein>
<evidence type="ECO:0000313" key="5">
    <source>
        <dbReference type="Proteomes" id="UP000181917"/>
    </source>
</evidence>
<dbReference type="OrthoDB" id="9798208at2"/>
<dbReference type="RefSeq" id="WP_074702483.1">
    <property type="nucleotide sequence ID" value="NZ_CP018863.1"/>
</dbReference>